<organism evidence="1 2">
    <name type="scientific">Rossellomorea marisflavi</name>
    <dbReference type="NCBI Taxonomy" id="189381"/>
    <lineage>
        <taxon>Bacteria</taxon>
        <taxon>Bacillati</taxon>
        <taxon>Bacillota</taxon>
        <taxon>Bacilli</taxon>
        <taxon>Bacillales</taxon>
        <taxon>Bacillaceae</taxon>
        <taxon>Rossellomorea</taxon>
    </lineage>
</organism>
<dbReference type="CDD" id="cd02976">
    <property type="entry name" value="NrdH"/>
    <property type="match status" value="1"/>
</dbReference>
<name>A0A0J5SNK8_9BACI</name>
<dbReference type="PROSITE" id="PS51354">
    <property type="entry name" value="GLUTAREDOXIN_2"/>
    <property type="match status" value="1"/>
</dbReference>
<proteinExistence type="predicted"/>
<dbReference type="AlphaFoldDB" id="A0A0J5SNK8"/>
<dbReference type="EMBL" id="LQQY01000012">
    <property type="protein sequence ID" value="KZE49638.1"/>
    <property type="molecule type" value="Genomic_DNA"/>
</dbReference>
<gene>
    <name evidence="1" type="ORF">AV649_01010</name>
</gene>
<dbReference type="Proteomes" id="UP000076510">
    <property type="component" value="Unassembled WGS sequence"/>
</dbReference>
<dbReference type="InterPro" id="IPR051548">
    <property type="entry name" value="Grx-like_ET"/>
</dbReference>
<dbReference type="SUPFAM" id="SSF52833">
    <property type="entry name" value="Thioredoxin-like"/>
    <property type="match status" value="1"/>
</dbReference>
<evidence type="ECO:0000313" key="1">
    <source>
        <dbReference type="EMBL" id="KZE49638.1"/>
    </source>
</evidence>
<dbReference type="PANTHER" id="PTHR34386:SF1">
    <property type="entry name" value="GLUTAREDOXIN-LIKE PROTEIN NRDH"/>
    <property type="match status" value="1"/>
</dbReference>
<dbReference type="InterPro" id="IPR002109">
    <property type="entry name" value="Glutaredoxin"/>
</dbReference>
<dbReference type="RefSeq" id="WP_048004223.1">
    <property type="nucleotide sequence ID" value="NZ_CAXQIX010000074.1"/>
</dbReference>
<accession>A0A0J5SNK8</accession>
<comment type="caution">
    <text evidence="1">The sequence shown here is derived from an EMBL/GenBank/DDBJ whole genome shotgun (WGS) entry which is preliminary data.</text>
</comment>
<dbReference type="Gene3D" id="3.40.30.10">
    <property type="entry name" value="Glutaredoxin"/>
    <property type="match status" value="1"/>
</dbReference>
<dbReference type="GO" id="GO:0045454">
    <property type="term" value="P:cell redox homeostasis"/>
    <property type="evidence" value="ECO:0007669"/>
    <property type="project" value="TreeGrafter"/>
</dbReference>
<dbReference type="PATRIC" id="fig|189381.10.peg.4109"/>
<dbReference type="GO" id="GO:0009055">
    <property type="term" value="F:electron transfer activity"/>
    <property type="evidence" value="ECO:0007669"/>
    <property type="project" value="TreeGrafter"/>
</dbReference>
<dbReference type="PANTHER" id="PTHR34386">
    <property type="entry name" value="GLUTAREDOXIN"/>
    <property type="match status" value="1"/>
</dbReference>
<dbReference type="Pfam" id="PF00462">
    <property type="entry name" value="Glutaredoxin"/>
    <property type="match status" value="1"/>
</dbReference>
<sequence>MKTVTLYTQPECPPCEIVKRYLKEQEIPYIEVNVKEQPNARSYMVNVLKSYSTPTVTVDDQVIKGFQMEELAQALDLS</sequence>
<dbReference type="OrthoDB" id="9795531at2"/>
<dbReference type="InterPro" id="IPR036249">
    <property type="entry name" value="Thioredoxin-like_sf"/>
</dbReference>
<evidence type="ECO:0000313" key="2">
    <source>
        <dbReference type="Proteomes" id="UP000076510"/>
    </source>
</evidence>
<reference evidence="2" key="1">
    <citation type="submission" date="2016-01" db="EMBL/GenBank/DDBJ databases">
        <title>Whole genome sequencing of Bhargavaea cecembensis T14.</title>
        <authorList>
            <person name="Hong K.W."/>
        </authorList>
    </citation>
    <scope>NUCLEOTIDE SEQUENCE [LARGE SCALE GENOMIC DNA]</scope>
    <source>
        <strain evidence="2">M19</strain>
    </source>
</reference>
<protein>
    <submittedName>
        <fullName evidence="1">NrdH-redoxin</fullName>
    </submittedName>
</protein>